<dbReference type="SMART" id="SM00225">
    <property type="entry name" value="BTB"/>
    <property type="match status" value="1"/>
</dbReference>
<evidence type="ECO:0000259" key="1">
    <source>
        <dbReference type="SMART" id="SM00225"/>
    </source>
</evidence>
<feature type="domain" description="BTB" evidence="1">
    <location>
        <begin position="39"/>
        <end position="139"/>
    </location>
</feature>
<dbReference type="Gene3D" id="3.30.710.10">
    <property type="entry name" value="Potassium Channel Kv1.1, Chain A"/>
    <property type="match status" value="1"/>
</dbReference>
<dbReference type="PANTHER" id="PTHR14499:SF136">
    <property type="entry name" value="GH08630P"/>
    <property type="match status" value="1"/>
</dbReference>
<keyword evidence="3" id="KW-1185">Reference proteome</keyword>
<dbReference type="GO" id="GO:0051260">
    <property type="term" value="P:protein homooligomerization"/>
    <property type="evidence" value="ECO:0007669"/>
    <property type="project" value="InterPro"/>
</dbReference>
<accession>A0A812RKW8</accession>
<dbReference type="SUPFAM" id="SSF54695">
    <property type="entry name" value="POZ domain"/>
    <property type="match status" value="1"/>
</dbReference>
<evidence type="ECO:0000313" key="2">
    <source>
        <dbReference type="EMBL" id="CAE7444843.1"/>
    </source>
</evidence>
<reference evidence="2" key="1">
    <citation type="submission" date="2021-02" db="EMBL/GenBank/DDBJ databases">
        <authorList>
            <person name="Dougan E. K."/>
            <person name="Rhodes N."/>
            <person name="Thang M."/>
            <person name="Chan C."/>
        </authorList>
    </citation>
    <scope>NUCLEOTIDE SEQUENCE</scope>
</reference>
<dbReference type="Pfam" id="PF02214">
    <property type="entry name" value="BTB_2"/>
    <property type="match status" value="1"/>
</dbReference>
<dbReference type="Proteomes" id="UP000601435">
    <property type="component" value="Unassembled WGS sequence"/>
</dbReference>
<dbReference type="AlphaFoldDB" id="A0A812RKW8"/>
<organism evidence="2 3">
    <name type="scientific">Symbiodinium necroappetens</name>
    <dbReference type="NCBI Taxonomy" id="1628268"/>
    <lineage>
        <taxon>Eukaryota</taxon>
        <taxon>Sar</taxon>
        <taxon>Alveolata</taxon>
        <taxon>Dinophyceae</taxon>
        <taxon>Suessiales</taxon>
        <taxon>Symbiodiniaceae</taxon>
        <taxon>Symbiodinium</taxon>
    </lineage>
</organism>
<dbReference type="InterPro" id="IPR011333">
    <property type="entry name" value="SKP1/BTB/POZ_sf"/>
</dbReference>
<dbReference type="OrthoDB" id="2414723at2759"/>
<dbReference type="EMBL" id="CAJNJA010019401">
    <property type="protein sequence ID" value="CAE7444843.1"/>
    <property type="molecule type" value="Genomic_DNA"/>
</dbReference>
<comment type="caution">
    <text evidence="2">The sequence shown here is derived from an EMBL/GenBank/DDBJ whole genome shotgun (WGS) entry which is preliminary data.</text>
</comment>
<dbReference type="PANTHER" id="PTHR14499">
    <property type="entry name" value="POTASSIUM CHANNEL TETRAMERIZATION DOMAIN-CONTAINING"/>
    <property type="match status" value="1"/>
</dbReference>
<gene>
    <name evidence="2" type="primary">Kctd8</name>
    <name evidence="2" type="ORF">SNEC2469_LOCUS12244</name>
</gene>
<name>A0A812RKW8_9DINO</name>
<sequence length="217" mass="24059">MEGLFAAVCKKRKRPSGCEGAPSNARREHPAKTGIEASPVLRLNVGGKEYVTSLSTLRRVDSGMLAKMFGSNLPSATIGGAYFIDRDGDLFRFVLSYLRDGAVELPSSFQELRRLEREASFFLLPGMLQLIRSKMSEVHLEVRLFAEPFGCTAEQCNCGDIPTRSAMSSWNKWILPTMTILITLCHKRDRNSSLHLQSSMFACMLSCLENPVTGTCV</sequence>
<protein>
    <submittedName>
        <fullName evidence="2">Kctd8 protein</fullName>
    </submittedName>
</protein>
<dbReference type="InterPro" id="IPR000210">
    <property type="entry name" value="BTB/POZ_dom"/>
</dbReference>
<dbReference type="InterPro" id="IPR003131">
    <property type="entry name" value="T1-type_BTB"/>
</dbReference>
<evidence type="ECO:0000313" key="3">
    <source>
        <dbReference type="Proteomes" id="UP000601435"/>
    </source>
</evidence>
<proteinExistence type="predicted"/>